<organism evidence="2 3">
    <name type="scientific">Rhodococcus koreensis</name>
    <dbReference type="NCBI Taxonomy" id="99653"/>
    <lineage>
        <taxon>Bacteria</taxon>
        <taxon>Bacillati</taxon>
        <taxon>Actinomycetota</taxon>
        <taxon>Actinomycetes</taxon>
        <taxon>Mycobacteriales</taxon>
        <taxon>Nocardiaceae</taxon>
        <taxon>Rhodococcus</taxon>
    </lineage>
</organism>
<dbReference type="InterPro" id="IPR041726">
    <property type="entry name" value="ACAD10_11_N"/>
</dbReference>
<evidence type="ECO:0000259" key="1">
    <source>
        <dbReference type="Pfam" id="PF01636"/>
    </source>
</evidence>
<proteinExistence type="predicted"/>
<name>A0A1H4KYP5_9NOCA</name>
<reference evidence="3" key="1">
    <citation type="submission" date="2016-10" db="EMBL/GenBank/DDBJ databases">
        <authorList>
            <person name="Varghese N."/>
            <person name="Submissions S."/>
        </authorList>
    </citation>
    <scope>NUCLEOTIDE SEQUENCE [LARGE SCALE GENOMIC DNA]</scope>
    <source>
        <strain evidence="3">DSM 44498</strain>
    </source>
</reference>
<dbReference type="Gene3D" id="3.90.1200.10">
    <property type="match status" value="1"/>
</dbReference>
<dbReference type="CDD" id="cd05154">
    <property type="entry name" value="ACAD10_11_N-like"/>
    <property type="match status" value="1"/>
</dbReference>
<dbReference type="Pfam" id="PF01636">
    <property type="entry name" value="APH"/>
    <property type="match status" value="1"/>
</dbReference>
<dbReference type="PANTHER" id="PTHR21310">
    <property type="entry name" value="AMINOGLYCOSIDE PHOSPHOTRANSFERASE-RELATED-RELATED"/>
    <property type="match status" value="1"/>
</dbReference>
<dbReference type="OrthoDB" id="3806873at2"/>
<evidence type="ECO:0000313" key="2">
    <source>
        <dbReference type="EMBL" id="SEB63669.1"/>
    </source>
</evidence>
<dbReference type="SUPFAM" id="SSF56112">
    <property type="entry name" value="Protein kinase-like (PK-like)"/>
    <property type="match status" value="1"/>
</dbReference>
<dbReference type="RefSeq" id="WP_072946529.1">
    <property type="nucleotide sequence ID" value="NZ_FNSV01000005.1"/>
</dbReference>
<accession>A0A1H4KYP5</accession>
<dbReference type="PANTHER" id="PTHR21310:SF40">
    <property type="entry name" value="AMINOGLYCOSIDE PHOSPHOTRANSFERASE DOMAIN-CONTAINING PROTEIN-RELATED"/>
    <property type="match status" value="1"/>
</dbReference>
<dbReference type="InterPro" id="IPR011009">
    <property type="entry name" value="Kinase-like_dom_sf"/>
</dbReference>
<dbReference type="GO" id="GO:0016301">
    <property type="term" value="F:kinase activity"/>
    <property type="evidence" value="ECO:0007669"/>
    <property type="project" value="UniProtKB-KW"/>
</dbReference>
<dbReference type="EMBL" id="FNSV01000005">
    <property type="protein sequence ID" value="SEB63669.1"/>
    <property type="molecule type" value="Genomic_DNA"/>
</dbReference>
<keyword evidence="2" id="KW-0808">Transferase</keyword>
<dbReference type="Proteomes" id="UP000183561">
    <property type="component" value="Unassembled WGS sequence"/>
</dbReference>
<dbReference type="InterPro" id="IPR002575">
    <property type="entry name" value="Aminoglycoside_PTrfase"/>
</dbReference>
<keyword evidence="3" id="KW-1185">Reference proteome</keyword>
<protein>
    <submittedName>
        <fullName evidence="2">Predicted kinase, aminoglycoside phosphotransferase (APT) family</fullName>
    </submittedName>
</protein>
<keyword evidence="2" id="KW-0418">Kinase</keyword>
<evidence type="ECO:0000313" key="3">
    <source>
        <dbReference type="Proteomes" id="UP000183561"/>
    </source>
</evidence>
<gene>
    <name evidence="2" type="ORF">SAMN04490239_0990</name>
</gene>
<sequence length="350" mass="37793">MSNADQTTNPLPLGLAEWMDRAGVGSGPINRAKVLTGGTQHLMIGFERGCERYVLRQAAEAGSSEARVLQREIRVLSALSGSAVPHARLVASAVDGDETVGPTFYLVEYVEGVNLMVTELRSADAAVTDAMAFGMASALASLTKVGVENGPLQGLGRPDGFLARQPHRWLSAIEDHARTSGWDGISPVEVEPIISWLEDHLPDPLQPSLIHGDYQVANVLFHPTAGAPTAIVDWEMATVGDPRVDLGWMLSIWPERPEEADLFGSALGRRPHLPSATAVAREYETHSGIDLSALPWFRVMAALKFAVVLEGGYAAALQSGHVDPKTAQLHGYARALFDRALRWQAQERNL</sequence>
<dbReference type="AlphaFoldDB" id="A0A1H4KYP5"/>
<dbReference type="InterPro" id="IPR051678">
    <property type="entry name" value="AGP_Transferase"/>
</dbReference>
<dbReference type="Gene3D" id="3.30.200.20">
    <property type="entry name" value="Phosphorylase Kinase, domain 1"/>
    <property type="match status" value="1"/>
</dbReference>
<feature type="domain" description="Aminoglycoside phosphotransferase" evidence="1">
    <location>
        <begin position="51"/>
        <end position="271"/>
    </location>
</feature>